<proteinExistence type="predicted"/>
<gene>
    <name evidence="2" type="ORF">PAHAL_5G068800</name>
</gene>
<feature type="compositionally biased region" description="Pro residues" evidence="1">
    <location>
        <begin position="39"/>
        <end position="62"/>
    </location>
</feature>
<reference evidence="2" key="1">
    <citation type="submission" date="2018-04" db="EMBL/GenBank/DDBJ databases">
        <title>WGS assembly of Panicum hallii.</title>
        <authorList>
            <person name="Lovell J."/>
            <person name="Jenkins J."/>
            <person name="Lowry D."/>
            <person name="Mamidi S."/>
            <person name="Sreedasyam A."/>
            <person name="Weng X."/>
            <person name="Barry K."/>
            <person name="Bonette J."/>
            <person name="Campitelli B."/>
            <person name="Daum C."/>
            <person name="Gordon S."/>
            <person name="Gould B."/>
            <person name="Lipzen A."/>
            <person name="Macqueen A."/>
            <person name="Palacio-Mejia J."/>
            <person name="Plott C."/>
            <person name="Shakirov E."/>
            <person name="Shu S."/>
            <person name="Yoshinaga Y."/>
            <person name="Zane M."/>
            <person name="Rokhsar D."/>
            <person name="Grimwood J."/>
            <person name="Schmutz J."/>
            <person name="Juenger T."/>
        </authorList>
    </citation>
    <scope>NUCLEOTIDE SEQUENCE [LARGE SCALE GENOMIC DNA]</scope>
    <source>
        <strain evidence="2">FIL2</strain>
    </source>
</reference>
<evidence type="ECO:0000256" key="1">
    <source>
        <dbReference type="SAM" id="MobiDB-lite"/>
    </source>
</evidence>
<name>A0A2T8IJ72_9POAL</name>
<protein>
    <recommendedName>
        <fullName evidence="3">Retrotransposon gag domain-containing protein</fullName>
    </recommendedName>
</protein>
<dbReference type="Gramene" id="PVH37722">
    <property type="protein sequence ID" value="PVH37722"/>
    <property type="gene ID" value="PAHAL_5G068800"/>
</dbReference>
<dbReference type="SUPFAM" id="SSF101447">
    <property type="entry name" value="Formin homology 2 domain (FH2 domain)"/>
    <property type="match status" value="1"/>
</dbReference>
<evidence type="ECO:0008006" key="3">
    <source>
        <dbReference type="Google" id="ProtNLM"/>
    </source>
</evidence>
<sequence length="216" mass="24049">MADSIENLSTKLEGFDAVMQKILDKADDAAAPLQRLESTPPPPPPPPLPQPPIRPAPPPPPMSARVSPFDLNLAPEQVARQPAQTWERPRGHRHDSSNRDVGGGILGSPPPRLITGMSNNPLPRTHDFLFEEGSSSSRSAPKPKIEFPRFDGQNPRLWKDRCELYLEVYSVSDALKPRFAALNFEETAAAWLQTVELRDRISSWHALHTAVCERFD</sequence>
<dbReference type="Proteomes" id="UP000243499">
    <property type="component" value="Chromosome 5"/>
</dbReference>
<accession>A0A2T8IJ72</accession>
<feature type="region of interest" description="Disordered" evidence="1">
    <location>
        <begin position="26"/>
        <end position="113"/>
    </location>
</feature>
<organism evidence="2">
    <name type="scientific">Panicum hallii</name>
    <dbReference type="NCBI Taxonomy" id="206008"/>
    <lineage>
        <taxon>Eukaryota</taxon>
        <taxon>Viridiplantae</taxon>
        <taxon>Streptophyta</taxon>
        <taxon>Embryophyta</taxon>
        <taxon>Tracheophyta</taxon>
        <taxon>Spermatophyta</taxon>
        <taxon>Magnoliopsida</taxon>
        <taxon>Liliopsida</taxon>
        <taxon>Poales</taxon>
        <taxon>Poaceae</taxon>
        <taxon>PACMAD clade</taxon>
        <taxon>Panicoideae</taxon>
        <taxon>Panicodae</taxon>
        <taxon>Paniceae</taxon>
        <taxon>Panicinae</taxon>
        <taxon>Panicum</taxon>
        <taxon>Panicum sect. Panicum</taxon>
    </lineage>
</organism>
<dbReference type="EMBL" id="CM008050">
    <property type="protein sequence ID" value="PVH37722.1"/>
    <property type="molecule type" value="Genomic_DNA"/>
</dbReference>
<dbReference type="AlphaFoldDB" id="A0A2T8IJ72"/>
<evidence type="ECO:0000313" key="2">
    <source>
        <dbReference type="EMBL" id="PVH37722.1"/>
    </source>
</evidence>